<reference evidence="21" key="1">
    <citation type="submission" date="2018-02" db="EMBL/GenBank/DDBJ databases">
        <title>Genome sequencing of Solimonas sp. HR-BB.</title>
        <authorList>
            <person name="Lee Y."/>
            <person name="Jeon C.O."/>
        </authorList>
    </citation>
    <scope>NUCLEOTIDE SEQUENCE [LARGE SCALE GENOMIC DNA]</scope>
    <source>
        <strain evidence="21">HR-U</strain>
    </source>
</reference>
<keyword evidence="18" id="KW-0479">Metal-binding</keyword>
<feature type="transmembrane region" description="Helical" evidence="19">
    <location>
        <begin position="29"/>
        <end position="47"/>
    </location>
</feature>
<evidence type="ECO:0000256" key="7">
    <source>
        <dbReference type="ARBA" id="ARBA00022741"/>
    </source>
</evidence>
<evidence type="ECO:0000256" key="6">
    <source>
        <dbReference type="ARBA" id="ARBA00022692"/>
    </source>
</evidence>
<keyword evidence="13" id="KW-0594">Phospholipid biosynthesis</keyword>
<evidence type="ECO:0000256" key="17">
    <source>
        <dbReference type="PIRSR" id="PIRSR600829-3"/>
    </source>
</evidence>
<feature type="binding site" evidence="17">
    <location>
        <position position="26"/>
    </location>
    <ligand>
        <name>ATP</name>
        <dbReference type="ChEBI" id="CHEBI:30616"/>
    </ligand>
</feature>
<dbReference type="InterPro" id="IPR033717">
    <property type="entry name" value="UDPK"/>
</dbReference>
<evidence type="ECO:0000256" key="14">
    <source>
        <dbReference type="ARBA" id="ARBA00023264"/>
    </source>
</evidence>
<keyword evidence="7 17" id="KW-0547">Nucleotide-binding</keyword>
<keyword evidence="12 19" id="KW-0472">Membrane</keyword>
<dbReference type="GO" id="GO:0008654">
    <property type="term" value="P:phospholipid biosynthetic process"/>
    <property type="evidence" value="ECO:0007669"/>
    <property type="project" value="UniProtKB-KW"/>
</dbReference>
<dbReference type="EMBL" id="PTRA01000001">
    <property type="protein sequence ID" value="PQA60322.1"/>
    <property type="molecule type" value="Genomic_DNA"/>
</dbReference>
<keyword evidence="4" id="KW-0444">Lipid biosynthesis</keyword>
<evidence type="ECO:0000256" key="9">
    <source>
        <dbReference type="ARBA" id="ARBA00022840"/>
    </source>
</evidence>
<feature type="binding site" evidence="17">
    <location>
        <position position="14"/>
    </location>
    <ligand>
        <name>ATP</name>
        <dbReference type="ChEBI" id="CHEBI:30616"/>
    </ligand>
</feature>
<evidence type="ECO:0000256" key="13">
    <source>
        <dbReference type="ARBA" id="ARBA00023209"/>
    </source>
</evidence>
<sequence>MPIDIPKFFRSVRYASKGLRVMVYSENNARIHFLATAVVIFLGFYLNITKRDWVNLVLCIVLVWITEAINTAIEKIVDMVSPEYRKIAGEIKDLAAGAVLVAALFALFVGVMTFKEYLPWKEWMTDLGIPLPAEEEEIF</sequence>
<feature type="active site" description="Proton acceptor" evidence="15">
    <location>
        <position position="67"/>
    </location>
</feature>
<evidence type="ECO:0000256" key="3">
    <source>
        <dbReference type="ARBA" id="ARBA00022475"/>
    </source>
</evidence>
<keyword evidence="8 20" id="KW-0418">Kinase</keyword>
<name>A0A2S7IRL2_9BACT</name>
<comment type="subcellular location">
    <subcellularLocation>
        <location evidence="1">Cell membrane</location>
        <topology evidence="1">Multi-pass membrane protein</topology>
    </subcellularLocation>
</comment>
<keyword evidence="5" id="KW-0808">Transferase</keyword>
<evidence type="ECO:0000313" key="20">
    <source>
        <dbReference type="EMBL" id="PQA60322.1"/>
    </source>
</evidence>
<evidence type="ECO:0000256" key="18">
    <source>
        <dbReference type="PIRSR" id="PIRSR600829-4"/>
    </source>
</evidence>
<evidence type="ECO:0000313" key="21">
    <source>
        <dbReference type="Proteomes" id="UP000239590"/>
    </source>
</evidence>
<keyword evidence="9 17" id="KW-0067">ATP-binding</keyword>
<keyword evidence="3" id="KW-1003">Cell membrane</keyword>
<evidence type="ECO:0000256" key="5">
    <source>
        <dbReference type="ARBA" id="ARBA00022679"/>
    </source>
</evidence>
<evidence type="ECO:0000256" key="10">
    <source>
        <dbReference type="ARBA" id="ARBA00022989"/>
    </source>
</evidence>
<feature type="binding site" evidence="18">
    <location>
        <position position="74"/>
    </location>
    <ligand>
        <name>a divalent metal cation</name>
        <dbReference type="ChEBI" id="CHEBI:60240"/>
    </ligand>
</feature>
<dbReference type="Pfam" id="PF01219">
    <property type="entry name" value="DAGK_prokar"/>
    <property type="match status" value="1"/>
</dbReference>
<keyword evidence="18" id="KW-0460">Magnesium</keyword>
<keyword evidence="10 19" id="KW-1133">Transmembrane helix</keyword>
<dbReference type="PROSITE" id="PS01069">
    <property type="entry name" value="DAGK_PROKAR"/>
    <property type="match status" value="1"/>
</dbReference>
<dbReference type="GO" id="GO:0016301">
    <property type="term" value="F:kinase activity"/>
    <property type="evidence" value="ECO:0007669"/>
    <property type="project" value="UniProtKB-KW"/>
</dbReference>
<dbReference type="InterPro" id="IPR000829">
    <property type="entry name" value="DAGK"/>
</dbReference>
<organism evidence="20 21">
    <name type="scientific">Siphonobacter curvatus</name>
    <dbReference type="NCBI Taxonomy" id="2094562"/>
    <lineage>
        <taxon>Bacteria</taxon>
        <taxon>Pseudomonadati</taxon>
        <taxon>Bacteroidota</taxon>
        <taxon>Cytophagia</taxon>
        <taxon>Cytophagales</taxon>
        <taxon>Cytophagaceae</taxon>
        <taxon>Siphonobacter</taxon>
    </lineage>
</organism>
<evidence type="ECO:0000256" key="4">
    <source>
        <dbReference type="ARBA" id="ARBA00022516"/>
    </source>
</evidence>
<keyword evidence="21" id="KW-1185">Reference proteome</keyword>
<evidence type="ECO:0000256" key="11">
    <source>
        <dbReference type="ARBA" id="ARBA00023098"/>
    </source>
</evidence>
<evidence type="ECO:0000256" key="19">
    <source>
        <dbReference type="SAM" id="Phobius"/>
    </source>
</evidence>
<keyword evidence="11" id="KW-0443">Lipid metabolism</keyword>
<dbReference type="PANTHER" id="PTHR34299:SF1">
    <property type="entry name" value="DIACYLGLYCEROL KINASE"/>
    <property type="match status" value="1"/>
</dbReference>
<dbReference type="Proteomes" id="UP000239590">
    <property type="component" value="Unassembled WGS sequence"/>
</dbReference>
<dbReference type="CDD" id="cd14265">
    <property type="entry name" value="UDPK_IM_like"/>
    <property type="match status" value="1"/>
</dbReference>
<dbReference type="GO" id="GO:0005886">
    <property type="term" value="C:plasma membrane"/>
    <property type="evidence" value="ECO:0007669"/>
    <property type="project" value="UniProtKB-SubCell"/>
</dbReference>
<gene>
    <name evidence="20" type="ORF">C5O19_12100</name>
</gene>
<dbReference type="PANTHER" id="PTHR34299">
    <property type="entry name" value="DIACYLGLYCEROL KINASE"/>
    <property type="match status" value="1"/>
</dbReference>
<evidence type="ECO:0000256" key="16">
    <source>
        <dbReference type="PIRSR" id="PIRSR600829-2"/>
    </source>
</evidence>
<comment type="similarity">
    <text evidence="2">Belongs to the bacterial diacylglycerol kinase family.</text>
</comment>
<dbReference type="GO" id="GO:0046872">
    <property type="term" value="F:metal ion binding"/>
    <property type="evidence" value="ECO:0007669"/>
    <property type="project" value="UniProtKB-KW"/>
</dbReference>
<dbReference type="OrthoDB" id="1493837at2"/>
<evidence type="ECO:0000256" key="2">
    <source>
        <dbReference type="ARBA" id="ARBA00005967"/>
    </source>
</evidence>
<comment type="caution">
    <text evidence="20">The sequence shown here is derived from an EMBL/GenBank/DDBJ whole genome shotgun (WGS) entry which is preliminary data.</text>
</comment>
<feature type="binding site" evidence="17">
    <location>
        <position position="74"/>
    </location>
    <ligand>
        <name>ATP</name>
        <dbReference type="ChEBI" id="CHEBI:30616"/>
    </ligand>
</feature>
<dbReference type="AlphaFoldDB" id="A0A2S7IRL2"/>
<feature type="binding site" evidence="17">
    <location>
        <begin position="92"/>
        <end position="93"/>
    </location>
    <ligand>
        <name>ATP</name>
        <dbReference type="ChEBI" id="CHEBI:30616"/>
    </ligand>
</feature>
<feature type="transmembrane region" description="Helical" evidence="19">
    <location>
        <begin position="94"/>
        <end position="114"/>
    </location>
</feature>
<dbReference type="Gene3D" id="1.10.287.3610">
    <property type="match status" value="1"/>
</dbReference>
<accession>A0A2S7IRL2</accession>
<feature type="binding site" evidence="16">
    <location>
        <position position="67"/>
    </location>
    <ligand>
        <name>substrate</name>
    </ligand>
</feature>
<dbReference type="InterPro" id="IPR036945">
    <property type="entry name" value="DAGK_sf"/>
</dbReference>
<comment type="cofactor">
    <cofactor evidence="18">
        <name>Mg(2+)</name>
        <dbReference type="ChEBI" id="CHEBI:18420"/>
    </cofactor>
    <text evidence="18">Mn(2+), Zn(2+), Cd(2+) and Co(2+) support activity to lesser extents.</text>
</comment>
<evidence type="ECO:0000256" key="8">
    <source>
        <dbReference type="ARBA" id="ARBA00022777"/>
    </source>
</evidence>
<protein>
    <submittedName>
        <fullName evidence="20">Diacylglycerol kinase</fullName>
    </submittedName>
</protein>
<feature type="binding site" evidence="18">
    <location>
        <position position="26"/>
    </location>
    <ligand>
        <name>a divalent metal cation</name>
        <dbReference type="ChEBI" id="CHEBI:60240"/>
    </ligand>
</feature>
<proteinExistence type="inferred from homology"/>
<evidence type="ECO:0000256" key="15">
    <source>
        <dbReference type="PIRSR" id="PIRSR600829-1"/>
    </source>
</evidence>
<evidence type="ECO:0000256" key="12">
    <source>
        <dbReference type="ARBA" id="ARBA00023136"/>
    </source>
</evidence>
<evidence type="ECO:0000256" key="1">
    <source>
        <dbReference type="ARBA" id="ARBA00004651"/>
    </source>
</evidence>
<keyword evidence="6 19" id="KW-0812">Transmembrane</keyword>
<feature type="transmembrane region" description="Helical" evidence="19">
    <location>
        <begin position="53"/>
        <end position="73"/>
    </location>
</feature>
<dbReference type="GO" id="GO:0005524">
    <property type="term" value="F:ATP binding"/>
    <property type="evidence" value="ECO:0007669"/>
    <property type="project" value="UniProtKB-KW"/>
</dbReference>
<keyword evidence="14" id="KW-1208">Phospholipid metabolism</keyword>